<dbReference type="Proteomes" id="UP000184041">
    <property type="component" value="Unassembled WGS sequence"/>
</dbReference>
<evidence type="ECO:0000256" key="1">
    <source>
        <dbReference type="ARBA" id="ARBA00010641"/>
    </source>
</evidence>
<evidence type="ECO:0000259" key="5">
    <source>
        <dbReference type="PROSITE" id="PS00622"/>
    </source>
</evidence>
<organism evidence="6 7">
    <name type="scientific">Fodinibius roseus</name>
    <dbReference type="NCBI Taxonomy" id="1194090"/>
    <lineage>
        <taxon>Bacteria</taxon>
        <taxon>Pseudomonadati</taxon>
        <taxon>Balneolota</taxon>
        <taxon>Balneolia</taxon>
        <taxon>Balneolales</taxon>
        <taxon>Balneolaceae</taxon>
        <taxon>Fodinibius</taxon>
    </lineage>
</organism>
<evidence type="ECO:0000256" key="2">
    <source>
        <dbReference type="ARBA" id="ARBA00023015"/>
    </source>
</evidence>
<protein>
    <submittedName>
        <fullName evidence="6">RNA polymerase sigma factor, sigma-70 family</fullName>
    </submittedName>
</protein>
<keyword evidence="7" id="KW-1185">Reference proteome</keyword>
<comment type="similarity">
    <text evidence="1">Belongs to the sigma-70 factor family. ECF subfamily.</text>
</comment>
<feature type="domain" description="HTH luxR-type" evidence="5">
    <location>
        <begin position="162"/>
        <end position="189"/>
    </location>
</feature>
<proteinExistence type="inferred from homology"/>
<dbReference type="PROSITE" id="PS00622">
    <property type="entry name" value="HTH_LUXR_1"/>
    <property type="match status" value="1"/>
</dbReference>
<dbReference type="GO" id="GO:0003677">
    <property type="term" value="F:DNA binding"/>
    <property type="evidence" value="ECO:0007669"/>
    <property type="project" value="InterPro"/>
</dbReference>
<keyword evidence="4" id="KW-0804">Transcription</keyword>
<evidence type="ECO:0000313" key="7">
    <source>
        <dbReference type="Proteomes" id="UP000184041"/>
    </source>
</evidence>
<evidence type="ECO:0000256" key="3">
    <source>
        <dbReference type="ARBA" id="ARBA00023082"/>
    </source>
</evidence>
<dbReference type="InterPro" id="IPR013325">
    <property type="entry name" value="RNA_pol_sigma_r2"/>
</dbReference>
<evidence type="ECO:0000256" key="4">
    <source>
        <dbReference type="ARBA" id="ARBA00023163"/>
    </source>
</evidence>
<dbReference type="STRING" id="1194090.SAMN05443144_107178"/>
<dbReference type="InterPro" id="IPR036388">
    <property type="entry name" value="WH-like_DNA-bd_sf"/>
</dbReference>
<dbReference type="NCBIfam" id="TIGR02937">
    <property type="entry name" value="sigma70-ECF"/>
    <property type="match status" value="1"/>
</dbReference>
<evidence type="ECO:0000313" key="6">
    <source>
        <dbReference type="EMBL" id="SHF33896.1"/>
    </source>
</evidence>
<dbReference type="InterPro" id="IPR039425">
    <property type="entry name" value="RNA_pol_sigma-70-like"/>
</dbReference>
<dbReference type="InterPro" id="IPR007627">
    <property type="entry name" value="RNA_pol_sigma70_r2"/>
</dbReference>
<dbReference type="GO" id="GO:0006352">
    <property type="term" value="P:DNA-templated transcription initiation"/>
    <property type="evidence" value="ECO:0007669"/>
    <property type="project" value="InterPro"/>
</dbReference>
<keyword evidence="2" id="KW-0805">Transcription regulation</keyword>
<dbReference type="PANTHER" id="PTHR43133:SF46">
    <property type="entry name" value="RNA POLYMERASE SIGMA-70 FACTOR ECF SUBFAMILY"/>
    <property type="match status" value="1"/>
</dbReference>
<dbReference type="SUPFAM" id="SSF88659">
    <property type="entry name" value="Sigma3 and sigma4 domains of RNA polymerase sigma factors"/>
    <property type="match status" value="1"/>
</dbReference>
<dbReference type="Gene3D" id="1.10.10.10">
    <property type="entry name" value="Winged helix-like DNA-binding domain superfamily/Winged helix DNA-binding domain"/>
    <property type="match status" value="1"/>
</dbReference>
<sequence length="196" mass="23466">MLAQMNMVEGQRTTSGMDLDELWRNVRSGKEKALSQLFCVSYSWLFKYGYRIVPREAFVKDAIQELFLILWEKRASINEARSVRSYLCSSLRRLIFRRMRKKNNRTKRNYRYNQHYAEELHNREELIVQFEDNQEKERRLSLAIGSLSDRQKEAIFLKYYDGLTNTEIARIMDINKQSVYNHVSAAIRKMQDYVQG</sequence>
<keyword evidence="3" id="KW-0731">Sigma factor</keyword>
<dbReference type="Gene3D" id="1.10.1740.10">
    <property type="match status" value="1"/>
</dbReference>
<dbReference type="GO" id="GO:0016987">
    <property type="term" value="F:sigma factor activity"/>
    <property type="evidence" value="ECO:0007669"/>
    <property type="project" value="UniProtKB-KW"/>
</dbReference>
<dbReference type="InterPro" id="IPR013249">
    <property type="entry name" value="RNA_pol_sigma70_r4_t2"/>
</dbReference>
<dbReference type="OrthoDB" id="9150024at2"/>
<dbReference type="Pfam" id="PF08281">
    <property type="entry name" value="Sigma70_r4_2"/>
    <property type="match status" value="1"/>
</dbReference>
<dbReference type="AlphaFoldDB" id="A0A1M5AUU2"/>
<dbReference type="InterPro" id="IPR000792">
    <property type="entry name" value="Tscrpt_reg_LuxR_C"/>
</dbReference>
<dbReference type="EMBL" id="FQUS01000007">
    <property type="protein sequence ID" value="SHF33896.1"/>
    <property type="molecule type" value="Genomic_DNA"/>
</dbReference>
<dbReference type="SUPFAM" id="SSF88946">
    <property type="entry name" value="Sigma2 domain of RNA polymerase sigma factors"/>
    <property type="match status" value="1"/>
</dbReference>
<reference evidence="6 7" key="1">
    <citation type="submission" date="2016-11" db="EMBL/GenBank/DDBJ databases">
        <authorList>
            <person name="Jaros S."/>
            <person name="Januszkiewicz K."/>
            <person name="Wedrychowicz H."/>
        </authorList>
    </citation>
    <scope>NUCLEOTIDE SEQUENCE [LARGE SCALE GENOMIC DNA]</scope>
    <source>
        <strain evidence="6 7">DSM 21986</strain>
    </source>
</reference>
<dbReference type="InterPro" id="IPR013324">
    <property type="entry name" value="RNA_pol_sigma_r3/r4-like"/>
</dbReference>
<gene>
    <name evidence="6" type="ORF">SAMN05443144_107178</name>
</gene>
<dbReference type="InterPro" id="IPR014284">
    <property type="entry name" value="RNA_pol_sigma-70_dom"/>
</dbReference>
<dbReference type="PANTHER" id="PTHR43133">
    <property type="entry name" value="RNA POLYMERASE ECF-TYPE SIGMA FACTO"/>
    <property type="match status" value="1"/>
</dbReference>
<dbReference type="RefSeq" id="WP_084088142.1">
    <property type="nucleotide sequence ID" value="NZ_FQUS01000007.1"/>
</dbReference>
<accession>A0A1M5AUU2</accession>
<name>A0A1M5AUU2_9BACT</name>
<dbReference type="Pfam" id="PF04542">
    <property type="entry name" value="Sigma70_r2"/>
    <property type="match status" value="1"/>
</dbReference>